<organism evidence="2 3">
    <name type="scientific">Hyaloscypha variabilis (strain UAMH 11265 / GT02V1 / F)</name>
    <name type="common">Meliniomyces variabilis</name>
    <dbReference type="NCBI Taxonomy" id="1149755"/>
    <lineage>
        <taxon>Eukaryota</taxon>
        <taxon>Fungi</taxon>
        <taxon>Dikarya</taxon>
        <taxon>Ascomycota</taxon>
        <taxon>Pezizomycotina</taxon>
        <taxon>Leotiomycetes</taxon>
        <taxon>Helotiales</taxon>
        <taxon>Hyaloscyphaceae</taxon>
        <taxon>Hyaloscypha</taxon>
        <taxon>Hyaloscypha variabilis</taxon>
    </lineage>
</organism>
<keyword evidence="1" id="KW-0472">Membrane</keyword>
<evidence type="ECO:0000256" key="1">
    <source>
        <dbReference type="SAM" id="Phobius"/>
    </source>
</evidence>
<sequence length="512" mass="57704">MALFLLPLSIRPSLRNLSLILLMCFLLPPLTTFTLFSAFLAPWLASTKHIIQTRRWRAISSPTFRARTILVTNLRTPESLSLARTFYRAGHRVIGADYEEYYFPTPAHFSKAVNLFYRLEYVDGNKGRERYMRDLVNIVKKEGVELWVNCSTAGVDLEVRKVLEKETGCQVFQFGKEAMGLLRDEAAFREHIKNLDLKVVEQHLVTSEDEVLSILYPKNNSGLGKQYSITSVTPTDSSNSESALLLSSQNNIRTYIKTLHPSSSNPLLLQEAFPDHQQYTVYALITHGKPAAFVAYPTSATILTPLPSTSLLAQALLKFTTHLTASLLSNQARKSGHLTLHFTLSSNLSLLAESKFGTSSTAITSFLSKIHLLSISPVLDLGTLALRDVSEDLASAYLSILPDHELKGISNGHWEEQIIVPRPGVRGYYFLEGEVVRLVLMPIWGLLRWEVGFREVVRGWIELVGFVLGWREGWLRLGCGRGGKGMKRMVVMKIQLRDELRICHLKGWYTHT</sequence>
<dbReference type="AlphaFoldDB" id="A0A2J6RCD6"/>
<evidence type="ECO:0000313" key="3">
    <source>
        <dbReference type="Proteomes" id="UP000235786"/>
    </source>
</evidence>
<accession>A0A2J6RCD6</accession>
<gene>
    <name evidence="2" type="ORF">L207DRAFT_515909</name>
</gene>
<name>A0A2J6RCD6_HYAVF</name>
<dbReference type="OrthoDB" id="186626at2759"/>
<reference evidence="2 3" key="1">
    <citation type="submission" date="2016-04" db="EMBL/GenBank/DDBJ databases">
        <title>A degradative enzymes factory behind the ericoid mycorrhizal symbiosis.</title>
        <authorList>
            <consortium name="DOE Joint Genome Institute"/>
            <person name="Martino E."/>
            <person name="Morin E."/>
            <person name="Grelet G."/>
            <person name="Kuo A."/>
            <person name="Kohler A."/>
            <person name="Daghino S."/>
            <person name="Barry K."/>
            <person name="Choi C."/>
            <person name="Cichocki N."/>
            <person name="Clum A."/>
            <person name="Copeland A."/>
            <person name="Hainaut M."/>
            <person name="Haridas S."/>
            <person name="Labutti K."/>
            <person name="Lindquist E."/>
            <person name="Lipzen A."/>
            <person name="Khouja H.-R."/>
            <person name="Murat C."/>
            <person name="Ohm R."/>
            <person name="Olson A."/>
            <person name="Spatafora J."/>
            <person name="Veneault-Fourrey C."/>
            <person name="Henrissat B."/>
            <person name="Grigoriev I."/>
            <person name="Martin F."/>
            <person name="Perotto S."/>
        </authorList>
    </citation>
    <scope>NUCLEOTIDE SEQUENCE [LARGE SCALE GENOMIC DNA]</scope>
    <source>
        <strain evidence="2 3">F</strain>
    </source>
</reference>
<feature type="transmembrane region" description="Helical" evidence="1">
    <location>
        <begin position="20"/>
        <end position="45"/>
    </location>
</feature>
<proteinExistence type="predicted"/>
<dbReference type="EMBL" id="KZ613951">
    <property type="protein sequence ID" value="PMD36185.1"/>
    <property type="molecule type" value="Genomic_DNA"/>
</dbReference>
<keyword evidence="3" id="KW-1185">Reference proteome</keyword>
<dbReference type="Proteomes" id="UP000235786">
    <property type="component" value="Unassembled WGS sequence"/>
</dbReference>
<keyword evidence="1" id="KW-1133">Transmembrane helix</keyword>
<keyword evidence="1" id="KW-0812">Transmembrane</keyword>
<protein>
    <submittedName>
        <fullName evidence="2">Uncharacterized protein</fullName>
    </submittedName>
</protein>
<evidence type="ECO:0000313" key="2">
    <source>
        <dbReference type="EMBL" id="PMD36185.1"/>
    </source>
</evidence>